<dbReference type="SUPFAM" id="SSF51905">
    <property type="entry name" value="FAD/NAD(P)-binding domain"/>
    <property type="match status" value="1"/>
</dbReference>
<comment type="similarity">
    <text evidence="1">Belongs to the paxM FAD-dependent monooxygenase family.</text>
</comment>
<keyword evidence="9" id="KW-1185">Reference proteome</keyword>
<dbReference type="InterPro" id="IPR036188">
    <property type="entry name" value="FAD/NAD-bd_sf"/>
</dbReference>
<keyword evidence="3" id="KW-0274">FAD</keyword>
<keyword evidence="6" id="KW-1133">Transmembrane helix</keyword>
<dbReference type="InterPro" id="IPR002938">
    <property type="entry name" value="FAD-bd"/>
</dbReference>
<evidence type="ECO:0000259" key="7">
    <source>
        <dbReference type="Pfam" id="PF01494"/>
    </source>
</evidence>
<dbReference type="PANTHER" id="PTHR13789">
    <property type="entry name" value="MONOOXYGENASE"/>
    <property type="match status" value="1"/>
</dbReference>
<dbReference type="Pfam" id="PF01494">
    <property type="entry name" value="FAD_binding_3"/>
    <property type="match status" value="1"/>
</dbReference>
<evidence type="ECO:0000256" key="5">
    <source>
        <dbReference type="ARBA" id="ARBA00023033"/>
    </source>
</evidence>
<dbReference type="GO" id="GO:0004497">
    <property type="term" value="F:monooxygenase activity"/>
    <property type="evidence" value="ECO:0007669"/>
    <property type="project" value="UniProtKB-KW"/>
</dbReference>
<organism evidence="8 9">
    <name type="scientific">Cladophialophora chaetospira</name>
    <dbReference type="NCBI Taxonomy" id="386627"/>
    <lineage>
        <taxon>Eukaryota</taxon>
        <taxon>Fungi</taxon>
        <taxon>Dikarya</taxon>
        <taxon>Ascomycota</taxon>
        <taxon>Pezizomycotina</taxon>
        <taxon>Eurotiomycetes</taxon>
        <taxon>Chaetothyriomycetidae</taxon>
        <taxon>Chaetothyriales</taxon>
        <taxon>Herpotrichiellaceae</taxon>
        <taxon>Cladophialophora</taxon>
    </lineage>
</organism>
<dbReference type="Proteomes" id="UP001172673">
    <property type="component" value="Unassembled WGS sequence"/>
</dbReference>
<accession>A0AA38X844</accession>
<evidence type="ECO:0000256" key="6">
    <source>
        <dbReference type="SAM" id="Phobius"/>
    </source>
</evidence>
<keyword evidence="6" id="KW-0812">Transmembrane</keyword>
<feature type="transmembrane region" description="Helical" evidence="6">
    <location>
        <begin position="6"/>
        <end position="24"/>
    </location>
</feature>
<keyword evidence="2" id="KW-0285">Flavoprotein</keyword>
<evidence type="ECO:0000313" key="8">
    <source>
        <dbReference type="EMBL" id="KAJ9608538.1"/>
    </source>
</evidence>
<keyword evidence="5" id="KW-0503">Monooxygenase</keyword>
<comment type="caution">
    <text evidence="8">The sequence shown here is derived from an EMBL/GenBank/DDBJ whole genome shotgun (WGS) entry which is preliminary data.</text>
</comment>
<evidence type="ECO:0000256" key="4">
    <source>
        <dbReference type="ARBA" id="ARBA00023002"/>
    </source>
</evidence>
<evidence type="ECO:0000256" key="1">
    <source>
        <dbReference type="ARBA" id="ARBA00007992"/>
    </source>
</evidence>
<proteinExistence type="inferred from homology"/>
<name>A0AA38X844_9EURO</name>
<keyword evidence="4" id="KW-0560">Oxidoreductase</keyword>
<dbReference type="EMBL" id="JAPDRK010000010">
    <property type="protein sequence ID" value="KAJ9608538.1"/>
    <property type="molecule type" value="Genomic_DNA"/>
</dbReference>
<evidence type="ECO:0000256" key="3">
    <source>
        <dbReference type="ARBA" id="ARBA00022827"/>
    </source>
</evidence>
<reference evidence="8" key="1">
    <citation type="submission" date="2022-10" db="EMBL/GenBank/DDBJ databases">
        <title>Culturing micro-colonial fungi from biological soil crusts in the Mojave desert and describing Neophaeococcomyces mojavensis, and introducing the new genera and species Taxawa tesnikishii.</title>
        <authorList>
            <person name="Kurbessoian T."/>
            <person name="Stajich J.E."/>
        </authorList>
    </citation>
    <scope>NUCLEOTIDE SEQUENCE</scope>
    <source>
        <strain evidence="8">TK_41</strain>
    </source>
</reference>
<dbReference type="PANTHER" id="PTHR13789:SF215">
    <property type="entry name" value="FAD-BINDING DOMAIN-CONTAINING PROTEIN-RELATED"/>
    <property type="match status" value="1"/>
</dbReference>
<gene>
    <name evidence="8" type="ORF">H2200_007526</name>
</gene>
<dbReference type="PRINTS" id="PR00420">
    <property type="entry name" value="RNGMNOXGNASE"/>
</dbReference>
<evidence type="ECO:0000313" key="9">
    <source>
        <dbReference type="Proteomes" id="UP001172673"/>
    </source>
</evidence>
<sequence>MPNVQLNVVVVGGGIAGLTAALALRRQRHIVTVVEPSSWLREFGAAVTITPNSSRVLTELGIDLKRDVKAAVFRSAKEYRCTSKDQSFRFGSNGDGRELPWVDRLKAINLLGKFYMAHRVDLHEALKNKCISQDGPGEPVRIVLSSKVVSWHPEGSVKLSDGTEIFGDLIVAADGIRSEAHAIILGHKSPATPSGLDNLRFIVKTEDILNDPTTAPLMDDGPGCFAFYVDPVRKRNLLRYACRNDGMQNFGAYAPTDNADNLIGRQASLAEVSERLSTLPPMFQAIGTKASSIYLWKIGDRKPIPSYTKDKLVLVGDAAHPMWPRQGQGAAQSIEDGGTLGVLMSNLTSKAEVPARLKLYDELRVHRTSIVQLLSRTSEVQDEMMKITRFPDAPLPEEIAVIFRRFGKGSVPANYQEVTGWLWGHDCIKEAQALMASSFLKAQEEMTPLQMHL</sequence>
<feature type="domain" description="FAD-binding" evidence="7">
    <location>
        <begin position="6"/>
        <end position="366"/>
    </location>
</feature>
<dbReference type="InterPro" id="IPR050493">
    <property type="entry name" value="FAD-dep_Monooxygenase_BioMet"/>
</dbReference>
<protein>
    <recommendedName>
        <fullName evidence="7">FAD-binding domain-containing protein</fullName>
    </recommendedName>
</protein>
<keyword evidence="6" id="KW-0472">Membrane</keyword>
<dbReference type="GO" id="GO:0071949">
    <property type="term" value="F:FAD binding"/>
    <property type="evidence" value="ECO:0007669"/>
    <property type="project" value="InterPro"/>
</dbReference>
<dbReference type="AlphaFoldDB" id="A0AA38X844"/>
<evidence type="ECO:0000256" key="2">
    <source>
        <dbReference type="ARBA" id="ARBA00022630"/>
    </source>
</evidence>
<dbReference type="Gene3D" id="3.50.50.60">
    <property type="entry name" value="FAD/NAD(P)-binding domain"/>
    <property type="match status" value="1"/>
</dbReference>